<dbReference type="AlphaFoldDB" id="A0A7K1YAF3"/>
<name>A0A7K1YAF3_9SPHI</name>
<protein>
    <submittedName>
        <fullName evidence="6">DoxX family membrane protein</fullName>
    </submittedName>
</protein>
<keyword evidence="3 5" id="KW-1133">Transmembrane helix</keyword>
<comment type="subcellular location">
    <subcellularLocation>
        <location evidence="1">Membrane</location>
        <topology evidence="1">Multi-pass membrane protein</topology>
    </subcellularLocation>
</comment>
<dbReference type="InterPro" id="IPR032808">
    <property type="entry name" value="DoxX"/>
</dbReference>
<evidence type="ECO:0000256" key="3">
    <source>
        <dbReference type="ARBA" id="ARBA00022989"/>
    </source>
</evidence>
<keyword evidence="7" id="KW-1185">Reference proteome</keyword>
<evidence type="ECO:0000256" key="5">
    <source>
        <dbReference type="SAM" id="Phobius"/>
    </source>
</evidence>
<dbReference type="Pfam" id="PF07681">
    <property type="entry name" value="DoxX"/>
    <property type="match status" value="1"/>
</dbReference>
<evidence type="ECO:0000256" key="2">
    <source>
        <dbReference type="ARBA" id="ARBA00022692"/>
    </source>
</evidence>
<organism evidence="6 7">
    <name type="scientific">Hufsiella arboris</name>
    <dbReference type="NCBI Taxonomy" id="2695275"/>
    <lineage>
        <taxon>Bacteria</taxon>
        <taxon>Pseudomonadati</taxon>
        <taxon>Bacteroidota</taxon>
        <taxon>Sphingobacteriia</taxon>
        <taxon>Sphingobacteriales</taxon>
        <taxon>Sphingobacteriaceae</taxon>
        <taxon>Hufsiella</taxon>
    </lineage>
</organism>
<evidence type="ECO:0000256" key="1">
    <source>
        <dbReference type="ARBA" id="ARBA00004141"/>
    </source>
</evidence>
<keyword evidence="2 5" id="KW-0812">Transmembrane</keyword>
<reference evidence="6 7" key="1">
    <citation type="submission" date="2019-11" db="EMBL/GenBank/DDBJ databases">
        <title>Pedobacter sp. HMF7647 Genome sequencing and assembly.</title>
        <authorList>
            <person name="Kang H."/>
            <person name="Kim H."/>
            <person name="Joh K."/>
        </authorList>
    </citation>
    <scope>NUCLEOTIDE SEQUENCE [LARGE SCALE GENOMIC DNA]</scope>
    <source>
        <strain evidence="6 7">HMF7647</strain>
    </source>
</reference>
<dbReference type="EMBL" id="WVHT01000004">
    <property type="protein sequence ID" value="MXV51553.1"/>
    <property type="molecule type" value="Genomic_DNA"/>
</dbReference>
<evidence type="ECO:0000313" key="6">
    <source>
        <dbReference type="EMBL" id="MXV51553.1"/>
    </source>
</evidence>
<proteinExistence type="predicted"/>
<keyword evidence="4 5" id="KW-0472">Membrane</keyword>
<dbReference type="GO" id="GO:0016020">
    <property type="term" value="C:membrane"/>
    <property type="evidence" value="ECO:0007669"/>
    <property type="project" value="UniProtKB-SubCell"/>
</dbReference>
<feature type="transmembrane region" description="Helical" evidence="5">
    <location>
        <begin position="99"/>
        <end position="119"/>
    </location>
</feature>
<evidence type="ECO:0000313" key="7">
    <source>
        <dbReference type="Proteomes" id="UP000466586"/>
    </source>
</evidence>
<gene>
    <name evidence="6" type="ORF">GS399_11275</name>
</gene>
<feature type="transmembrane region" description="Helical" evidence="5">
    <location>
        <begin position="44"/>
        <end position="62"/>
    </location>
</feature>
<feature type="transmembrane region" description="Helical" evidence="5">
    <location>
        <begin position="69"/>
        <end position="87"/>
    </location>
</feature>
<comment type="caution">
    <text evidence="6">The sequence shown here is derived from an EMBL/GenBank/DDBJ whole genome shotgun (WGS) entry which is preliminary data.</text>
</comment>
<evidence type="ECO:0000256" key="4">
    <source>
        <dbReference type="ARBA" id="ARBA00023136"/>
    </source>
</evidence>
<dbReference type="RefSeq" id="WP_160844717.1">
    <property type="nucleotide sequence ID" value="NZ_WVHT01000004.1"/>
</dbReference>
<accession>A0A7K1YAF3</accession>
<sequence length="120" mass="13080">MNQIIPPAVLRALFALPFVVFGVFHFMNASQMQAAVPSYLPQPIFWVYGTGVCMILGGIALIINKFAKLAGYLLGLLLLSFIIMVHVPGLMKGDQMEIIAILKDFSLMAGAMFIANFSAK</sequence>
<dbReference type="Proteomes" id="UP000466586">
    <property type="component" value="Unassembled WGS sequence"/>
</dbReference>